<dbReference type="InterPro" id="IPR029035">
    <property type="entry name" value="DHS-like_NAD/FAD-binding_dom"/>
</dbReference>
<gene>
    <name evidence="1" type="ORF">IDJ76_19215</name>
</gene>
<proteinExistence type="predicted"/>
<evidence type="ECO:0000313" key="2">
    <source>
        <dbReference type="Proteomes" id="UP000619078"/>
    </source>
</evidence>
<name>A0A926NVC2_9SPHI</name>
<organism evidence="1 2">
    <name type="scientific">Mucilaginibacter glaciei</name>
    <dbReference type="NCBI Taxonomy" id="2772109"/>
    <lineage>
        <taxon>Bacteria</taxon>
        <taxon>Pseudomonadati</taxon>
        <taxon>Bacteroidota</taxon>
        <taxon>Sphingobacteriia</taxon>
        <taxon>Sphingobacteriales</taxon>
        <taxon>Sphingobacteriaceae</taxon>
        <taxon>Mucilaginibacter</taxon>
    </lineage>
</organism>
<dbReference type="SUPFAM" id="SSF52467">
    <property type="entry name" value="DHS-like NAD/FAD-binding domain"/>
    <property type="match status" value="1"/>
</dbReference>
<keyword evidence="2" id="KW-1185">Reference proteome</keyword>
<dbReference type="EMBL" id="JACWMX010000010">
    <property type="protein sequence ID" value="MBD1395242.1"/>
    <property type="molecule type" value="Genomic_DNA"/>
</dbReference>
<protein>
    <submittedName>
        <fullName evidence="1">SIR2 family protein</fullName>
    </submittedName>
</protein>
<dbReference type="AlphaFoldDB" id="A0A926NVC2"/>
<accession>A0A926NVC2</accession>
<dbReference type="Gene3D" id="3.40.50.1220">
    <property type="entry name" value="TPP-binding domain"/>
    <property type="match status" value="1"/>
</dbReference>
<dbReference type="Pfam" id="PF13289">
    <property type="entry name" value="SIR2_2"/>
    <property type="match status" value="1"/>
</dbReference>
<dbReference type="Proteomes" id="UP000619078">
    <property type="component" value="Unassembled WGS sequence"/>
</dbReference>
<evidence type="ECO:0000313" key="1">
    <source>
        <dbReference type="EMBL" id="MBD1395242.1"/>
    </source>
</evidence>
<comment type="caution">
    <text evidence="1">The sequence shown here is derived from an EMBL/GenBank/DDBJ whole genome shotgun (WGS) entry which is preliminary data.</text>
</comment>
<sequence length="287" mass="33085">MVDKIPDELYQNFKDNLGVFFVGAGLSIPAGLPTWDQLLDELIAEAAKQPWFSPNKKDDYAVLRKEGKFLFLAEEIKNDLGGMYSDYMEKRFVATVYEPTINHEYIAKTQSSLIITINYDRLIERAYNKIYGDYPEPYLYSDSRAAANLFWKSRFFVLKAHGDAKKDIESIVLSQKDYRRTLYREPGYRSLLQAIFTTKSILFVGVSMTDPEFNQLLDYLNDSYHGGGPRHYLLIESGKCVPTMSRRFYDDFNIETITYENADGKHGKITEFLKGLSEAAPCHNIKF</sequence>
<reference evidence="1" key="1">
    <citation type="submission" date="2020-09" db="EMBL/GenBank/DDBJ databases">
        <title>Novel species of Mucilaginibacter isolated from a glacier on the Tibetan Plateau.</title>
        <authorList>
            <person name="Liu Q."/>
            <person name="Xin Y.-H."/>
        </authorList>
    </citation>
    <scope>NUCLEOTIDE SEQUENCE</scope>
    <source>
        <strain evidence="1">ZB1P21</strain>
    </source>
</reference>
<dbReference type="RefSeq" id="WP_191165681.1">
    <property type="nucleotide sequence ID" value="NZ_JACWMX010000010.1"/>
</dbReference>